<evidence type="ECO:0000256" key="4">
    <source>
        <dbReference type="SAM" id="SignalP"/>
    </source>
</evidence>
<dbReference type="InterPro" id="IPR028081">
    <property type="entry name" value="Leu-bd"/>
</dbReference>
<evidence type="ECO:0000256" key="3">
    <source>
        <dbReference type="SAM" id="MobiDB-lite"/>
    </source>
</evidence>
<dbReference type="PANTHER" id="PTHR47235">
    <property type="entry name" value="BLR6548 PROTEIN"/>
    <property type="match status" value="1"/>
</dbReference>
<dbReference type="Pfam" id="PF13458">
    <property type="entry name" value="Peripla_BP_6"/>
    <property type="match status" value="1"/>
</dbReference>
<keyword evidence="2 4" id="KW-0732">Signal</keyword>
<evidence type="ECO:0000256" key="2">
    <source>
        <dbReference type="ARBA" id="ARBA00022729"/>
    </source>
</evidence>
<dbReference type="RefSeq" id="WP_344603990.1">
    <property type="nucleotide sequence ID" value="NZ_BAAAHE010000014.1"/>
</dbReference>
<organism evidence="6 7">
    <name type="scientific">Sporichthya brevicatena</name>
    <dbReference type="NCBI Taxonomy" id="171442"/>
    <lineage>
        <taxon>Bacteria</taxon>
        <taxon>Bacillati</taxon>
        <taxon>Actinomycetota</taxon>
        <taxon>Actinomycetes</taxon>
        <taxon>Sporichthyales</taxon>
        <taxon>Sporichthyaceae</taxon>
        <taxon>Sporichthya</taxon>
    </lineage>
</organism>
<feature type="domain" description="Leucine-binding protein" evidence="5">
    <location>
        <begin position="134"/>
        <end position="452"/>
    </location>
</feature>
<dbReference type="EMBL" id="BAAAHE010000014">
    <property type="protein sequence ID" value="GAA0617018.1"/>
    <property type="molecule type" value="Genomic_DNA"/>
</dbReference>
<accession>A0ABP3RY06</accession>
<feature type="chain" id="PRO_5046023381" description="Leucine-binding protein domain-containing protein" evidence="4">
    <location>
        <begin position="29"/>
        <end position="498"/>
    </location>
</feature>
<feature type="signal peptide" evidence="4">
    <location>
        <begin position="1"/>
        <end position="28"/>
    </location>
</feature>
<evidence type="ECO:0000259" key="5">
    <source>
        <dbReference type="Pfam" id="PF13458"/>
    </source>
</evidence>
<dbReference type="PANTHER" id="PTHR47235:SF1">
    <property type="entry name" value="BLR6548 PROTEIN"/>
    <property type="match status" value="1"/>
</dbReference>
<reference evidence="7" key="1">
    <citation type="journal article" date="2019" name="Int. J. Syst. Evol. Microbiol.">
        <title>The Global Catalogue of Microorganisms (GCM) 10K type strain sequencing project: providing services to taxonomists for standard genome sequencing and annotation.</title>
        <authorList>
            <consortium name="The Broad Institute Genomics Platform"/>
            <consortium name="The Broad Institute Genome Sequencing Center for Infectious Disease"/>
            <person name="Wu L."/>
            <person name="Ma J."/>
        </authorList>
    </citation>
    <scope>NUCLEOTIDE SEQUENCE [LARGE SCALE GENOMIC DNA]</scope>
    <source>
        <strain evidence="7">JCM 10671</strain>
    </source>
</reference>
<evidence type="ECO:0000313" key="6">
    <source>
        <dbReference type="EMBL" id="GAA0617018.1"/>
    </source>
</evidence>
<sequence length="498" mass="51282">MKRRTFRTTAIVCSLVVLSGCASRLDRAEIVAAQTGGAPAAAGAGAQAGVDPSTIGGVAPGTDTGTGAVAPGVDPGTAPGSVTEPGSTGTAPGTGAAGPATTTGGTTTTDSTGSKGNTGTTGATGSTAKANNLPITVGFVGSITGLYGTSFRPALNAIQANITDLNAKGGVNGHPIKLIVADDAGDPSTYVAQLRRMVESDKVLAFVGNTHAASLSQAAIDYVESKQIPILDGDDSNLLAPTSHMIFGFGAAGLGLNGTEFAAARDLVGKGKKAGFISCQEVQQCADYAQGFAEYAKKAGFTPVFAGRASLTAPDFTANCLQARNAQAEILFLRIDINSVKRIARDCSRQGYKPVYVTAPVLTDPSYPSNPAFDKIITPSQQFPFINDKLPEEKRFRSVLSRVISVDQIFASHAQGWNVANIFAEAVKRGIAPDATPSTELILKGLWSFKNVTLGGTSQPLTYVKGQPPAHLKNVCAFPMQIQNGKWTAPFGNKPSCL</sequence>
<protein>
    <recommendedName>
        <fullName evidence="5">Leucine-binding protein domain-containing protein</fullName>
    </recommendedName>
</protein>
<dbReference type="Gene3D" id="3.40.50.2300">
    <property type="match status" value="2"/>
</dbReference>
<dbReference type="PROSITE" id="PS51257">
    <property type="entry name" value="PROKAR_LIPOPROTEIN"/>
    <property type="match status" value="1"/>
</dbReference>
<dbReference type="Proteomes" id="UP001500957">
    <property type="component" value="Unassembled WGS sequence"/>
</dbReference>
<feature type="region of interest" description="Disordered" evidence="3">
    <location>
        <begin position="53"/>
        <end position="128"/>
    </location>
</feature>
<evidence type="ECO:0000256" key="1">
    <source>
        <dbReference type="ARBA" id="ARBA00010062"/>
    </source>
</evidence>
<dbReference type="SUPFAM" id="SSF53822">
    <property type="entry name" value="Periplasmic binding protein-like I"/>
    <property type="match status" value="1"/>
</dbReference>
<keyword evidence="7" id="KW-1185">Reference proteome</keyword>
<evidence type="ECO:0000313" key="7">
    <source>
        <dbReference type="Proteomes" id="UP001500957"/>
    </source>
</evidence>
<comment type="caution">
    <text evidence="6">The sequence shown here is derived from an EMBL/GenBank/DDBJ whole genome shotgun (WGS) entry which is preliminary data.</text>
</comment>
<name>A0ABP3RY06_9ACTN</name>
<gene>
    <name evidence="6" type="ORF">GCM10009547_18970</name>
</gene>
<proteinExistence type="inferred from homology"/>
<comment type="similarity">
    <text evidence="1">Belongs to the leucine-binding protein family.</text>
</comment>
<dbReference type="InterPro" id="IPR028082">
    <property type="entry name" value="Peripla_BP_I"/>
</dbReference>
<feature type="compositionally biased region" description="Low complexity" evidence="3">
    <location>
        <begin position="86"/>
        <end position="128"/>
    </location>
</feature>